<reference evidence="2" key="1">
    <citation type="journal article" date="2019" name="Int. J. Syst. Evol. Microbiol.">
        <title>The Global Catalogue of Microorganisms (GCM) 10K type strain sequencing project: providing services to taxonomists for standard genome sequencing and annotation.</title>
        <authorList>
            <consortium name="The Broad Institute Genomics Platform"/>
            <consortium name="The Broad Institute Genome Sequencing Center for Infectious Disease"/>
            <person name="Wu L."/>
            <person name="Ma J."/>
        </authorList>
    </citation>
    <scope>NUCLEOTIDE SEQUENCE [LARGE SCALE GENOMIC DNA]</scope>
    <source>
        <strain evidence="2">CCUG 61696</strain>
    </source>
</reference>
<protein>
    <submittedName>
        <fullName evidence="1">Aryl-sulfate sulfotransferase</fullName>
    </submittedName>
</protein>
<dbReference type="InterPro" id="IPR011047">
    <property type="entry name" value="Quinoprotein_ADH-like_sf"/>
</dbReference>
<dbReference type="EMBL" id="JBHTMX010000003">
    <property type="protein sequence ID" value="MFD1330585.1"/>
    <property type="molecule type" value="Genomic_DNA"/>
</dbReference>
<sequence>MSASNSVDQNTVRRRGVGLRALNADKASPGFTLFAPITGAGQVYLIDLNGEIVHQWNLPHPPGSYGYLLPNGNLFYNGKTTENLDNVPWWFKGGVVLEAAPSGEIVWEHRHPDHHHDGRRLANGNTVILATERVPADLAARVQGGLPGTELADGGILADVIHEVTPAGEIVWSWHAYEHLDPAVDIITAHDKREEWSHANTVGELANGDFILSFRNLSTVVIVSRATGEIVWKLGREALSHQHYPHELENGNILVFDNGTYRENVALNFSRVVEFDRATKEVVWQYTDTPPQNFFSPYISGAQRLPNGNTLITEGNYGRIFEVTPDREIVWEFVNPHFGTQQITSDASPAVAGEQNSVFRAFRYAPEQIPWLKV</sequence>
<dbReference type="Pfam" id="PF14269">
    <property type="entry name" value="Arylsulfotran_2"/>
    <property type="match status" value="1"/>
</dbReference>
<dbReference type="InterPro" id="IPR015943">
    <property type="entry name" value="WD40/YVTN_repeat-like_dom_sf"/>
</dbReference>
<dbReference type="Proteomes" id="UP001597171">
    <property type="component" value="Unassembled WGS sequence"/>
</dbReference>
<name>A0ABW3Z2W5_9HYPH</name>
<dbReference type="RefSeq" id="WP_378773744.1">
    <property type="nucleotide sequence ID" value="NZ_JBHTMX010000003.1"/>
</dbReference>
<proteinExistence type="predicted"/>
<keyword evidence="2" id="KW-1185">Reference proteome</keyword>
<evidence type="ECO:0000313" key="2">
    <source>
        <dbReference type="Proteomes" id="UP001597171"/>
    </source>
</evidence>
<gene>
    <name evidence="1" type="ORF">ACFQ4O_01065</name>
</gene>
<accession>A0ABW3Z2W5</accession>
<dbReference type="PANTHER" id="PTHR35340:SF5">
    <property type="entry name" value="ASST-DOMAIN-CONTAINING PROTEIN"/>
    <property type="match status" value="1"/>
</dbReference>
<comment type="caution">
    <text evidence="1">The sequence shown here is derived from an EMBL/GenBank/DDBJ whole genome shotgun (WGS) entry which is preliminary data.</text>
</comment>
<dbReference type="Gene3D" id="2.130.10.10">
    <property type="entry name" value="YVTN repeat-like/Quinoprotein amine dehydrogenase"/>
    <property type="match status" value="1"/>
</dbReference>
<dbReference type="InterPro" id="IPR039535">
    <property type="entry name" value="ASST-like"/>
</dbReference>
<dbReference type="PANTHER" id="PTHR35340">
    <property type="entry name" value="PQQ ENZYME REPEAT PROTEIN-RELATED"/>
    <property type="match status" value="1"/>
</dbReference>
<dbReference type="InterPro" id="IPR053143">
    <property type="entry name" value="Arylsulfate_ST"/>
</dbReference>
<evidence type="ECO:0000313" key="1">
    <source>
        <dbReference type="EMBL" id="MFD1330585.1"/>
    </source>
</evidence>
<organism evidence="1 2">
    <name type="scientific">Methylopila musalis</name>
    <dbReference type="NCBI Taxonomy" id="1134781"/>
    <lineage>
        <taxon>Bacteria</taxon>
        <taxon>Pseudomonadati</taxon>
        <taxon>Pseudomonadota</taxon>
        <taxon>Alphaproteobacteria</taxon>
        <taxon>Hyphomicrobiales</taxon>
        <taxon>Methylopilaceae</taxon>
        <taxon>Methylopila</taxon>
    </lineage>
</organism>
<dbReference type="SUPFAM" id="SSF50998">
    <property type="entry name" value="Quinoprotein alcohol dehydrogenase-like"/>
    <property type="match status" value="1"/>
</dbReference>